<reference evidence="1" key="1">
    <citation type="submission" date="2023-01" db="EMBL/GenBank/DDBJ databases">
        <title>Xenophilus mangrovi sp. nov., isolated from soil of Mangrove nature reserve.</title>
        <authorList>
            <person name="Xu S."/>
            <person name="Liu Z."/>
            <person name="Xu Y."/>
        </authorList>
    </citation>
    <scope>NUCLEOTIDE SEQUENCE</scope>
    <source>
        <strain evidence="1">YW8</strain>
    </source>
</reference>
<dbReference type="Proteomes" id="UP001212602">
    <property type="component" value="Unassembled WGS sequence"/>
</dbReference>
<dbReference type="PROSITE" id="PS51318">
    <property type="entry name" value="TAT"/>
    <property type="match status" value="1"/>
</dbReference>
<sequence>MRQPHHPLHLLPPEAPSCCVDPGPDAAPGRRRALRTILLLGSALPLLAGPRAWAGFNFFTSEYTASRAELEQALGKQFPQQRGYGGLFTVVLRDPQLGLDAQANRLRLSMALRIASPLLQPSELPGQATLSSALRYDAATLSVRLEQPRAEQLQLSGVTGADAERLQRVAAAVAQEALQGQALHTFKPEELTVGRKTYEIGEITVLAEGLKVQLR</sequence>
<protein>
    <submittedName>
        <fullName evidence="1">DUF1439 domain-containing protein</fullName>
    </submittedName>
</protein>
<name>A0AAE3N9Z1_9BURK</name>
<dbReference type="AlphaFoldDB" id="A0AAE3N9Z1"/>
<organism evidence="1 2">
    <name type="scientific">Xenophilus arseniciresistens</name>
    <dbReference type="NCBI Taxonomy" id="1283306"/>
    <lineage>
        <taxon>Bacteria</taxon>
        <taxon>Pseudomonadati</taxon>
        <taxon>Pseudomonadota</taxon>
        <taxon>Betaproteobacteria</taxon>
        <taxon>Burkholderiales</taxon>
        <taxon>Comamonadaceae</taxon>
        <taxon>Xenophilus</taxon>
    </lineage>
</organism>
<evidence type="ECO:0000313" key="1">
    <source>
        <dbReference type="EMBL" id="MDA7417373.1"/>
    </source>
</evidence>
<gene>
    <name evidence="1" type="ORF">PGB34_13470</name>
</gene>
<comment type="caution">
    <text evidence="1">The sequence shown here is derived from an EMBL/GenBank/DDBJ whole genome shotgun (WGS) entry which is preliminary data.</text>
</comment>
<dbReference type="InterPro" id="IPR006311">
    <property type="entry name" value="TAT_signal"/>
</dbReference>
<evidence type="ECO:0000313" key="2">
    <source>
        <dbReference type="Proteomes" id="UP001212602"/>
    </source>
</evidence>
<dbReference type="RefSeq" id="WP_271428608.1">
    <property type="nucleotide sequence ID" value="NZ_JAQIPB010000006.1"/>
</dbReference>
<proteinExistence type="predicted"/>
<dbReference type="Gene3D" id="3.15.10.40">
    <property type="entry name" value="Uncharacterised protein PF07273, DUF1439"/>
    <property type="match status" value="1"/>
</dbReference>
<accession>A0AAE3N9Z1</accession>
<dbReference type="EMBL" id="JAQIPB010000006">
    <property type="protein sequence ID" value="MDA7417373.1"/>
    <property type="molecule type" value="Genomic_DNA"/>
</dbReference>
<keyword evidence="2" id="KW-1185">Reference proteome</keyword>